<evidence type="ECO:0000256" key="1">
    <source>
        <dbReference type="SAM" id="Phobius"/>
    </source>
</evidence>
<gene>
    <name evidence="2" type="ORF">ACFSUC_14815</name>
</gene>
<evidence type="ECO:0000313" key="2">
    <source>
        <dbReference type="EMBL" id="MFD2672838.1"/>
    </source>
</evidence>
<dbReference type="Pfam" id="PF13782">
    <property type="entry name" value="SpoVAB"/>
    <property type="match status" value="1"/>
</dbReference>
<reference evidence="3" key="1">
    <citation type="journal article" date="2019" name="Int. J. Syst. Evol. Microbiol.">
        <title>The Global Catalogue of Microorganisms (GCM) 10K type strain sequencing project: providing services to taxonomists for standard genome sequencing and annotation.</title>
        <authorList>
            <consortium name="The Broad Institute Genomics Platform"/>
            <consortium name="The Broad Institute Genome Sequencing Center for Infectious Disease"/>
            <person name="Wu L."/>
            <person name="Ma J."/>
        </authorList>
    </citation>
    <scope>NUCLEOTIDE SEQUENCE [LARGE SCALE GENOMIC DNA]</scope>
    <source>
        <strain evidence="3">KCTC 33676</strain>
    </source>
</reference>
<evidence type="ECO:0000313" key="3">
    <source>
        <dbReference type="Proteomes" id="UP001597497"/>
    </source>
</evidence>
<comment type="caution">
    <text evidence="2">The sequence shown here is derived from an EMBL/GenBank/DDBJ whole genome shotgun (WGS) entry which is preliminary data.</text>
</comment>
<accession>A0ABW5RD00</accession>
<keyword evidence="3" id="KW-1185">Reference proteome</keyword>
<feature type="transmembrane region" description="Helical" evidence="1">
    <location>
        <begin position="113"/>
        <end position="136"/>
    </location>
</feature>
<feature type="transmembrane region" description="Helical" evidence="1">
    <location>
        <begin position="6"/>
        <end position="32"/>
    </location>
</feature>
<organism evidence="2 3">
    <name type="scientific">Marinicrinis sediminis</name>
    <dbReference type="NCBI Taxonomy" id="1652465"/>
    <lineage>
        <taxon>Bacteria</taxon>
        <taxon>Bacillati</taxon>
        <taxon>Bacillota</taxon>
        <taxon>Bacilli</taxon>
        <taxon>Bacillales</taxon>
        <taxon>Paenibacillaceae</taxon>
    </lineage>
</organism>
<keyword evidence="1" id="KW-0472">Membrane</keyword>
<keyword evidence="1" id="KW-1133">Transmembrane helix</keyword>
<proteinExistence type="predicted"/>
<feature type="transmembrane region" description="Helical" evidence="1">
    <location>
        <begin position="77"/>
        <end position="101"/>
    </location>
</feature>
<dbReference type="Proteomes" id="UP001597497">
    <property type="component" value="Unassembled WGS sequence"/>
</dbReference>
<keyword evidence="1" id="KW-0812">Transmembrane</keyword>
<dbReference type="InterPro" id="IPR020144">
    <property type="entry name" value="SpoVAB"/>
</dbReference>
<name>A0ABW5RD00_9BACL</name>
<dbReference type="RefSeq" id="WP_379930398.1">
    <property type="nucleotide sequence ID" value="NZ_JBHUMM010000043.1"/>
</dbReference>
<dbReference type="EMBL" id="JBHUMM010000043">
    <property type="protein sequence ID" value="MFD2672838.1"/>
    <property type="molecule type" value="Genomic_DNA"/>
</dbReference>
<sequence length="139" mass="15215">MLAWLFTAFLGLSGGLAVGCGFVAFITVLDIIPRLYQLLGGAVSVQWLEKAVIWGVISAMVIDFSDVHFHFLPFGTAFIGLLQGMFIGMLAAALTEVLNVFPILAKRLKLDDVLVWLLMAVVFGKVVGSLFDWMIYQTS</sequence>
<protein>
    <submittedName>
        <fullName evidence="2">Stage V sporulation protein AB</fullName>
    </submittedName>
</protein>